<evidence type="ECO:0000313" key="2">
    <source>
        <dbReference type="Proteomes" id="UP000283269"/>
    </source>
</evidence>
<dbReference type="OrthoDB" id="2831072at2759"/>
<name>A0A409VR00_PSICY</name>
<gene>
    <name evidence="1" type="ORF">CVT25_005536</name>
</gene>
<organism evidence="1 2">
    <name type="scientific">Psilocybe cyanescens</name>
    <dbReference type="NCBI Taxonomy" id="93625"/>
    <lineage>
        <taxon>Eukaryota</taxon>
        <taxon>Fungi</taxon>
        <taxon>Dikarya</taxon>
        <taxon>Basidiomycota</taxon>
        <taxon>Agaricomycotina</taxon>
        <taxon>Agaricomycetes</taxon>
        <taxon>Agaricomycetidae</taxon>
        <taxon>Agaricales</taxon>
        <taxon>Agaricineae</taxon>
        <taxon>Strophariaceae</taxon>
        <taxon>Psilocybe</taxon>
    </lineage>
</organism>
<keyword evidence="2" id="KW-1185">Reference proteome</keyword>
<accession>A0A409VR00</accession>
<dbReference type="Proteomes" id="UP000283269">
    <property type="component" value="Unassembled WGS sequence"/>
</dbReference>
<dbReference type="EMBL" id="NHYD01003953">
    <property type="protein sequence ID" value="PPQ68626.1"/>
    <property type="molecule type" value="Genomic_DNA"/>
</dbReference>
<comment type="caution">
    <text evidence="1">The sequence shown here is derived from an EMBL/GenBank/DDBJ whole genome shotgun (WGS) entry which is preliminary data.</text>
</comment>
<dbReference type="AlphaFoldDB" id="A0A409VR00"/>
<evidence type="ECO:0000313" key="1">
    <source>
        <dbReference type="EMBL" id="PPQ68626.1"/>
    </source>
</evidence>
<protein>
    <submittedName>
        <fullName evidence="1">Uncharacterized protein</fullName>
    </submittedName>
</protein>
<reference evidence="1 2" key="1">
    <citation type="journal article" date="2018" name="Evol. Lett.">
        <title>Horizontal gene cluster transfer increased hallucinogenic mushroom diversity.</title>
        <authorList>
            <person name="Reynolds H.T."/>
            <person name="Vijayakumar V."/>
            <person name="Gluck-Thaler E."/>
            <person name="Korotkin H.B."/>
            <person name="Matheny P.B."/>
            <person name="Slot J.C."/>
        </authorList>
    </citation>
    <scope>NUCLEOTIDE SEQUENCE [LARGE SCALE GENOMIC DNA]</scope>
    <source>
        <strain evidence="1 2">2631</strain>
    </source>
</reference>
<proteinExistence type="predicted"/>
<sequence length="145" mass="16072">MSTIGGNASLFIKEAAVRWYMMLDMRGSSSFGHSMRTRLELKEVSIEPSPDDSKKMSSKMVCDLEITPVSFEILRGSAISLLLMRLLEDENEVIGVTQTFNFFFHHPAPPAGSRIRIINRSVSTAEDVGCCQSEVGLHLLGRGHI</sequence>
<dbReference type="STRING" id="93625.A0A409VR00"/>
<dbReference type="InParanoid" id="A0A409VR00"/>